<feature type="transmembrane region" description="Helical" evidence="1">
    <location>
        <begin position="7"/>
        <end position="30"/>
    </location>
</feature>
<keyword evidence="1" id="KW-0472">Membrane</keyword>
<dbReference type="EMBL" id="JBHUOK010000030">
    <property type="protein sequence ID" value="MFD2790375.1"/>
    <property type="molecule type" value="Genomic_DNA"/>
</dbReference>
<keyword evidence="1" id="KW-0812">Transmembrane</keyword>
<keyword evidence="1" id="KW-1133">Transmembrane helix</keyword>
<dbReference type="RefSeq" id="WP_251805613.1">
    <property type="nucleotide sequence ID" value="NZ_CP166679.1"/>
</dbReference>
<evidence type="ECO:0000313" key="3">
    <source>
        <dbReference type="Proteomes" id="UP001597532"/>
    </source>
</evidence>
<evidence type="ECO:0000256" key="1">
    <source>
        <dbReference type="SAM" id="Phobius"/>
    </source>
</evidence>
<feature type="transmembrane region" description="Helical" evidence="1">
    <location>
        <begin position="90"/>
        <end position="107"/>
    </location>
</feature>
<keyword evidence="3" id="KW-1185">Reference proteome</keyword>
<feature type="transmembrane region" description="Helical" evidence="1">
    <location>
        <begin position="113"/>
        <end position="129"/>
    </location>
</feature>
<feature type="transmembrane region" description="Helical" evidence="1">
    <location>
        <begin position="45"/>
        <end position="69"/>
    </location>
</feature>
<evidence type="ECO:0000313" key="2">
    <source>
        <dbReference type="EMBL" id="MFD2790375.1"/>
    </source>
</evidence>
<gene>
    <name evidence="2" type="ORF">ACFS1K_11420</name>
</gene>
<organism evidence="2 3">
    <name type="scientific">Arenibacter antarcticus</name>
    <dbReference type="NCBI Taxonomy" id="2040469"/>
    <lineage>
        <taxon>Bacteria</taxon>
        <taxon>Pseudomonadati</taxon>
        <taxon>Bacteroidota</taxon>
        <taxon>Flavobacteriia</taxon>
        <taxon>Flavobacteriales</taxon>
        <taxon>Flavobacteriaceae</taxon>
        <taxon>Arenibacter</taxon>
    </lineage>
</organism>
<comment type="caution">
    <text evidence="2">The sequence shown here is derived from an EMBL/GenBank/DDBJ whole genome shotgun (WGS) entry which is preliminary data.</text>
</comment>
<sequence>MTPKSYLLILSLIHVAMLLGILIFGAITYFQGGELITGFNGDGDIFMYVVPLLAMVSYFGGDFMFNKVLTSMDAKSSLKQKLNQYSQASIIRFAVLEGASFIGLFAYRLNNNIFYLVISVVLILYLLKLRPTKDKIARDLRLSKTDQEHFNQDKKELQ</sequence>
<dbReference type="Proteomes" id="UP001597532">
    <property type="component" value="Unassembled WGS sequence"/>
</dbReference>
<name>A0ABW5VIT7_9FLAO</name>
<protein>
    <submittedName>
        <fullName evidence="2">Uncharacterized protein</fullName>
    </submittedName>
</protein>
<accession>A0ABW5VIT7</accession>
<proteinExistence type="predicted"/>
<reference evidence="3" key="1">
    <citation type="journal article" date="2019" name="Int. J. Syst. Evol. Microbiol.">
        <title>The Global Catalogue of Microorganisms (GCM) 10K type strain sequencing project: providing services to taxonomists for standard genome sequencing and annotation.</title>
        <authorList>
            <consortium name="The Broad Institute Genomics Platform"/>
            <consortium name="The Broad Institute Genome Sequencing Center for Infectious Disease"/>
            <person name="Wu L."/>
            <person name="Ma J."/>
        </authorList>
    </citation>
    <scope>NUCLEOTIDE SEQUENCE [LARGE SCALE GENOMIC DNA]</scope>
    <source>
        <strain evidence="3">KCTC 52924</strain>
    </source>
</reference>